<evidence type="ECO:0000313" key="4">
    <source>
        <dbReference type="Proteomes" id="UP000282312"/>
    </source>
</evidence>
<keyword evidence="1" id="KW-0812">Transmembrane</keyword>
<evidence type="ECO:0000259" key="2">
    <source>
        <dbReference type="Pfam" id="PF04024"/>
    </source>
</evidence>
<reference evidence="3 4" key="1">
    <citation type="submission" date="2018-05" db="EMBL/GenBank/DDBJ databases">
        <title>Micromonospora from Atacama Desert.</title>
        <authorList>
            <person name="Carro L."/>
            <person name="Goodfellow M."/>
            <person name="Klenk H.-P."/>
        </authorList>
    </citation>
    <scope>NUCLEOTIDE SEQUENCE [LARGE SCALE GENOMIC DNA]</scope>
    <source>
        <strain evidence="3 4">LB39</strain>
    </source>
</reference>
<dbReference type="Pfam" id="PF04024">
    <property type="entry name" value="PspC"/>
    <property type="match status" value="1"/>
</dbReference>
<feature type="transmembrane region" description="Helical" evidence="1">
    <location>
        <begin position="133"/>
        <end position="159"/>
    </location>
</feature>
<dbReference type="Proteomes" id="UP000282312">
    <property type="component" value="Unassembled WGS sequence"/>
</dbReference>
<evidence type="ECO:0000313" key="3">
    <source>
        <dbReference type="EMBL" id="RQW97368.1"/>
    </source>
</evidence>
<accession>A0A3N9W9K2</accession>
<proteinExistence type="predicted"/>
<dbReference type="RefSeq" id="WP_124776586.1">
    <property type="nucleotide sequence ID" value="NZ_QGSZ01000321.1"/>
</dbReference>
<keyword evidence="1" id="KW-0472">Membrane</keyword>
<comment type="caution">
    <text evidence="3">The sequence shown here is derived from an EMBL/GenBank/DDBJ whole genome shotgun (WGS) entry which is preliminary data.</text>
</comment>
<keyword evidence="1" id="KW-1133">Transmembrane helix</keyword>
<dbReference type="OrthoDB" id="7359894at2"/>
<sequence>MNEPISIRLTGHAAAFPATREARDALRQYLDDARRALRIDPDADEIVRDLESAIGDRLSTRTGSVDDSVTGAQMAAILSELGPVSPARPAPPSAERRSRGRFWCRIKEGSWFGGICLGVAAYGEFRVDWVRTVVLLLTLVSGGLLGVVYLVLLLVLPVVPTVTDYERQRDAPRYP</sequence>
<keyword evidence="4" id="KW-1185">Reference proteome</keyword>
<dbReference type="InterPro" id="IPR007168">
    <property type="entry name" value="Phageshock_PspC_N"/>
</dbReference>
<evidence type="ECO:0000256" key="1">
    <source>
        <dbReference type="SAM" id="Phobius"/>
    </source>
</evidence>
<dbReference type="EMBL" id="QGSZ01000321">
    <property type="protein sequence ID" value="RQW97368.1"/>
    <property type="molecule type" value="Genomic_DNA"/>
</dbReference>
<name>A0A3N9W9K2_9ACTN</name>
<organism evidence="3 4">
    <name type="scientific">Micromonospora inaquosa</name>
    <dbReference type="NCBI Taxonomy" id="2203716"/>
    <lineage>
        <taxon>Bacteria</taxon>
        <taxon>Bacillati</taxon>
        <taxon>Actinomycetota</taxon>
        <taxon>Actinomycetes</taxon>
        <taxon>Micromonosporales</taxon>
        <taxon>Micromonosporaceae</taxon>
        <taxon>Micromonospora</taxon>
    </lineage>
</organism>
<gene>
    <name evidence="3" type="ORF">DLJ59_29305</name>
</gene>
<feature type="domain" description="Phage shock protein PspC N-terminal" evidence="2">
    <location>
        <begin position="104"/>
        <end position="157"/>
    </location>
</feature>
<protein>
    <recommendedName>
        <fullName evidence="2">Phage shock protein PspC N-terminal domain-containing protein</fullName>
    </recommendedName>
</protein>
<dbReference type="AlphaFoldDB" id="A0A3N9W9K2"/>